<name>A0AC60PW56_IXOPE</name>
<dbReference type="Proteomes" id="UP000805193">
    <property type="component" value="Unassembled WGS sequence"/>
</dbReference>
<sequence length="404" mass="45390">MDMFLMFSLYIGTTGQPKPARLTHFNVVNNANTVGCYMGYHQKREIICVNGDLIYGFGRTLGVLAATMFGSTAVLPGLRYSPKATLEAIAEHRCTILTGSTTIFSDIMRELEEGAYDVSSIRKAIMSGSLCKPAIVEKMRTMMNAQDIYIMYGATETSPIFSSTNPDEPMDRWIRTIGAPLDHVEHRHPDNGIVSSCLLFHVSSCSWCSMTGVVNVFSGSVFHSVFWSCQRTFLNKQNFSFHFLNLLLVFLCENTSFSESNVLSACICESEIVPVNTSGEICTRGPHVFRGYLNDEVKTNEAIRDNWYHTGDEGTMSEDGRLAYVGRIKEMINFMGLKVCPLEVENVLNTHPNVKEAQVGFQKYGRRCETFMRSPITCGVLFFARAASINFSVFKVSQYYFWLH</sequence>
<proteinExistence type="predicted"/>
<organism evidence="1 2">
    <name type="scientific">Ixodes persulcatus</name>
    <name type="common">Taiga tick</name>
    <dbReference type="NCBI Taxonomy" id="34615"/>
    <lineage>
        <taxon>Eukaryota</taxon>
        <taxon>Metazoa</taxon>
        <taxon>Ecdysozoa</taxon>
        <taxon>Arthropoda</taxon>
        <taxon>Chelicerata</taxon>
        <taxon>Arachnida</taxon>
        <taxon>Acari</taxon>
        <taxon>Parasitiformes</taxon>
        <taxon>Ixodida</taxon>
        <taxon>Ixodoidea</taxon>
        <taxon>Ixodidae</taxon>
        <taxon>Ixodinae</taxon>
        <taxon>Ixodes</taxon>
    </lineage>
</organism>
<reference evidence="1 2" key="1">
    <citation type="journal article" date="2020" name="Cell">
        <title>Large-Scale Comparative Analyses of Tick Genomes Elucidate Their Genetic Diversity and Vector Capacities.</title>
        <authorList>
            <consortium name="Tick Genome and Microbiome Consortium (TIGMIC)"/>
            <person name="Jia N."/>
            <person name="Wang J."/>
            <person name="Shi W."/>
            <person name="Du L."/>
            <person name="Sun Y."/>
            <person name="Zhan W."/>
            <person name="Jiang J.F."/>
            <person name="Wang Q."/>
            <person name="Zhang B."/>
            <person name="Ji P."/>
            <person name="Bell-Sakyi L."/>
            <person name="Cui X.M."/>
            <person name="Yuan T.T."/>
            <person name="Jiang B.G."/>
            <person name="Yang W.F."/>
            <person name="Lam T.T."/>
            <person name="Chang Q.C."/>
            <person name="Ding S.J."/>
            <person name="Wang X.J."/>
            <person name="Zhu J.G."/>
            <person name="Ruan X.D."/>
            <person name="Zhao L."/>
            <person name="Wei J.T."/>
            <person name="Ye R.Z."/>
            <person name="Que T.C."/>
            <person name="Du C.H."/>
            <person name="Zhou Y.H."/>
            <person name="Cheng J.X."/>
            <person name="Dai P.F."/>
            <person name="Guo W.B."/>
            <person name="Han X.H."/>
            <person name="Huang E.J."/>
            <person name="Li L.F."/>
            <person name="Wei W."/>
            <person name="Gao Y.C."/>
            <person name="Liu J.Z."/>
            <person name="Shao H.Z."/>
            <person name="Wang X."/>
            <person name="Wang C.C."/>
            <person name="Yang T.C."/>
            <person name="Huo Q.B."/>
            <person name="Li W."/>
            <person name="Chen H.Y."/>
            <person name="Chen S.E."/>
            <person name="Zhou L.G."/>
            <person name="Ni X.B."/>
            <person name="Tian J.H."/>
            <person name="Sheng Y."/>
            <person name="Liu T."/>
            <person name="Pan Y.S."/>
            <person name="Xia L.Y."/>
            <person name="Li J."/>
            <person name="Zhao F."/>
            <person name="Cao W.C."/>
        </authorList>
    </citation>
    <scope>NUCLEOTIDE SEQUENCE [LARGE SCALE GENOMIC DNA]</scope>
    <source>
        <strain evidence="1">Iper-2018</strain>
    </source>
</reference>
<accession>A0AC60PW56</accession>
<comment type="caution">
    <text evidence="1">The sequence shown here is derived from an EMBL/GenBank/DDBJ whole genome shotgun (WGS) entry which is preliminary data.</text>
</comment>
<dbReference type="EMBL" id="JABSTQ010009908">
    <property type="protein sequence ID" value="KAG0424998.1"/>
    <property type="molecule type" value="Genomic_DNA"/>
</dbReference>
<evidence type="ECO:0000313" key="2">
    <source>
        <dbReference type="Proteomes" id="UP000805193"/>
    </source>
</evidence>
<evidence type="ECO:0000313" key="1">
    <source>
        <dbReference type="EMBL" id="KAG0424998.1"/>
    </source>
</evidence>
<gene>
    <name evidence="1" type="ORF">HPB47_027806</name>
</gene>
<protein>
    <submittedName>
        <fullName evidence="1">Uncharacterized protein</fullName>
    </submittedName>
</protein>
<keyword evidence="2" id="KW-1185">Reference proteome</keyword>